<dbReference type="InterPro" id="IPR032675">
    <property type="entry name" value="LRR_dom_sf"/>
</dbReference>
<protein>
    <submittedName>
        <fullName evidence="3">F-box/LRR-repeat protein At3g59190-like isoform X1</fullName>
    </submittedName>
</protein>
<dbReference type="Pfam" id="PF00646">
    <property type="entry name" value="F-box"/>
    <property type="match status" value="1"/>
</dbReference>
<evidence type="ECO:0000313" key="2">
    <source>
        <dbReference type="Proteomes" id="UP001652660"/>
    </source>
</evidence>
<dbReference type="SUPFAM" id="SSF81383">
    <property type="entry name" value="F-box domain"/>
    <property type="match status" value="1"/>
</dbReference>
<keyword evidence="2" id="KW-1185">Reference proteome</keyword>
<dbReference type="RefSeq" id="XP_027120751.1">
    <property type="nucleotide sequence ID" value="XM_027264950.2"/>
</dbReference>
<reference evidence="2" key="1">
    <citation type="journal article" date="2025" name="Foods">
        <title>Unveiling the Microbial Signatures of Arabica Coffee Cherries: Insights into Ripeness Specific Diversity, Functional Traits, and Implications for Quality and Safety.</title>
        <authorList>
            <consortium name="RefSeq"/>
            <person name="Tenea G.N."/>
            <person name="Cifuentes V."/>
            <person name="Reyes P."/>
            <person name="Cevallos-Vallejos M."/>
        </authorList>
    </citation>
    <scope>NUCLEOTIDE SEQUENCE [LARGE SCALE GENOMIC DNA]</scope>
</reference>
<dbReference type="GeneID" id="113737774"/>
<name>A0A6P6X1D6_COFAR</name>
<dbReference type="InterPro" id="IPR053772">
    <property type="entry name" value="At1g61320/At1g61330-like"/>
</dbReference>
<dbReference type="Proteomes" id="UP001652660">
    <property type="component" value="Chromosome 3e"/>
</dbReference>
<dbReference type="PANTHER" id="PTHR34145:SF28">
    <property type="entry name" value="F-BOX DOMAIN-CONTAINING PROTEIN"/>
    <property type="match status" value="1"/>
</dbReference>
<dbReference type="InterPro" id="IPR001810">
    <property type="entry name" value="F-box_dom"/>
</dbReference>
<dbReference type="AlphaFoldDB" id="A0A6P6X1D6"/>
<dbReference type="Gene3D" id="1.20.1280.50">
    <property type="match status" value="1"/>
</dbReference>
<dbReference type="SUPFAM" id="SSF52047">
    <property type="entry name" value="RNI-like"/>
    <property type="match status" value="1"/>
</dbReference>
<dbReference type="OrthoDB" id="1901752at2759"/>
<organism evidence="2 3">
    <name type="scientific">Coffea arabica</name>
    <name type="common">Arabian coffee</name>
    <dbReference type="NCBI Taxonomy" id="13443"/>
    <lineage>
        <taxon>Eukaryota</taxon>
        <taxon>Viridiplantae</taxon>
        <taxon>Streptophyta</taxon>
        <taxon>Embryophyta</taxon>
        <taxon>Tracheophyta</taxon>
        <taxon>Spermatophyta</taxon>
        <taxon>Magnoliopsida</taxon>
        <taxon>eudicotyledons</taxon>
        <taxon>Gunneridae</taxon>
        <taxon>Pentapetalae</taxon>
        <taxon>asterids</taxon>
        <taxon>lamiids</taxon>
        <taxon>Gentianales</taxon>
        <taxon>Rubiaceae</taxon>
        <taxon>Ixoroideae</taxon>
        <taxon>Gardenieae complex</taxon>
        <taxon>Bertiereae - Coffeeae clade</taxon>
        <taxon>Coffeeae</taxon>
        <taxon>Coffea</taxon>
    </lineage>
</organism>
<reference evidence="3" key="2">
    <citation type="submission" date="2025-08" db="UniProtKB">
        <authorList>
            <consortium name="RefSeq"/>
        </authorList>
    </citation>
    <scope>IDENTIFICATION</scope>
    <source>
        <tissue evidence="3">Leaves</tissue>
    </source>
</reference>
<evidence type="ECO:0000313" key="3">
    <source>
        <dbReference type="RefSeq" id="XP_027120751.1"/>
    </source>
</evidence>
<proteinExistence type="predicted"/>
<accession>A0A6P6X1D6</accession>
<gene>
    <name evidence="3" type="primary">LOC113737774</name>
</gene>
<dbReference type="PANTHER" id="PTHR34145">
    <property type="entry name" value="OS02G0105600 PROTEIN"/>
    <property type="match status" value="1"/>
</dbReference>
<sequence length="578" mass="67820">MAEGSTSGLSELPQHIIHHILSYLSAEESTKTSLISKSWLSACQTSPKLEFNPHVYFSRKLNPARFWDWSKEKRREKYEEFFQHVKKALKPYSKQGLRINTVNFTLEATRDSQWNPLLEKCTKIAVKNGVRNLDFFIPECDLPAIVFRAKSLVDLSVREGNIKRMSVGEIICPGLRKLCLKWVSLDVEMFNNIIESCSFIEVLEVWYIQVFDDFKVTKLNNLKELTVRLFENQWVKVEAPKLELLTCTDDENWFEGEDGDEEDRLTCGIRFPASHYQNLKSLLFSGIGIDDTFFIDLACKFPNLEDLMVRYCQELESIKISSQSLKRIELMDNKKLVEAQFEVPKILAFEYSNVCDIIPRFLFATASSCWTSSICLWCMEHVDVSWFVKLKELLASLFQSEVSLDIDFICSVAFDLNEIRDIVKIREPQEVQKLTLHFDWMFSLEKGFSALDGLFWVCRPKYVNTEWHDSLEKNDAVKFLYDTLMFRRTQDQFQYSLQSKFWQHDLKEVNIEVLDRSICMIGDRVNFTTKGKNEHQQEDLDWENILNLLRNDGSFGTMVYFKLQWLRVMEKDGRNFET</sequence>
<feature type="domain" description="F-box" evidence="1">
    <location>
        <begin position="6"/>
        <end position="39"/>
    </location>
</feature>
<dbReference type="InterPro" id="IPR036047">
    <property type="entry name" value="F-box-like_dom_sf"/>
</dbReference>
<dbReference type="PROSITE" id="PS50181">
    <property type="entry name" value="FBOX"/>
    <property type="match status" value="1"/>
</dbReference>
<dbReference type="Gene3D" id="3.80.10.10">
    <property type="entry name" value="Ribonuclease Inhibitor"/>
    <property type="match status" value="1"/>
</dbReference>
<evidence type="ECO:0000259" key="1">
    <source>
        <dbReference type="PROSITE" id="PS50181"/>
    </source>
</evidence>